<evidence type="ECO:0000313" key="10">
    <source>
        <dbReference type="EMBL" id="MBL0884976.1"/>
    </source>
</evidence>
<keyword evidence="2" id="KW-0813">Transport</keyword>
<evidence type="ECO:0000256" key="1">
    <source>
        <dbReference type="ARBA" id="ARBA00004141"/>
    </source>
</evidence>
<keyword evidence="11" id="KW-1185">Reference proteome</keyword>
<gene>
    <name evidence="10" type="ORF">HGK34_01545</name>
</gene>
<keyword evidence="3 8" id="KW-0812">Transmembrane</keyword>
<keyword evidence="6 8" id="KW-0472">Membrane</keyword>
<feature type="transmembrane region" description="Helical" evidence="8">
    <location>
        <begin position="27"/>
        <end position="45"/>
    </location>
</feature>
<keyword evidence="7 10" id="KW-0407">Ion channel</keyword>
<evidence type="ECO:0000256" key="6">
    <source>
        <dbReference type="ARBA" id="ARBA00023136"/>
    </source>
</evidence>
<proteinExistence type="predicted"/>
<feature type="transmembrane region" description="Helical" evidence="8">
    <location>
        <begin position="81"/>
        <end position="103"/>
    </location>
</feature>
<dbReference type="InterPro" id="IPR003280">
    <property type="entry name" value="2pore_dom_K_chnl"/>
</dbReference>
<evidence type="ECO:0000256" key="5">
    <source>
        <dbReference type="ARBA" id="ARBA00023065"/>
    </source>
</evidence>
<feature type="domain" description="Potassium channel" evidence="9">
    <location>
        <begin position="31"/>
        <end position="102"/>
    </location>
</feature>
<dbReference type="RefSeq" id="WP_201844773.1">
    <property type="nucleotide sequence ID" value="NZ_JABBYC010000001.1"/>
</dbReference>
<evidence type="ECO:0000256" key="2">
    <source>
        <dbReference type="ARBA" id="ARBA00022448"/>
    </source>
</evidence>
<evidence type="ECO:0000259" key="9">
    <source>
        <dbReference type="Pfam" id="PF07885"/>
    </source>
</evidence>
<dbReference type="Proteomes" id="UP000675409">
    <property type="component" value="Unassembled WGS sequence"/>
</dbReference>
<name>A0ABS1LFF2_9MICO</name>
<dbReference type="PANTHER" id="PTHR11003">
    <property type="entry name" value="POTASSIUM CHANNEL, SUBFAMILY K"/>
    <property type="match status" value="1"/>
</dbReference>
<dbReference type="EMBL" id="JABBYC010000001">
    <property type="protein sequence ID" value="MBL0884976.1"/>
    <property type="molecule type" value="Genomic_DNA"/>
</dbReference>
<dbReference type="Gene3D" id="1.10.287.70">
    <property type="match status" value="1"/>
</dbReference>
<evidence type="ECO:0000256" key="8">
    <source>
        <dbReference type="SAM" id="Phobius"/>
    </source>
</evidence>
<dbReference type="PANTHER" id="PTHR11003:SF291">
    <property type="entry name" value="IP11374P"/>
    <property type="match status" value="1"/>
</dbReference>
<organism evidence="10 11">
    <name type="scientific">Myceligenerans indicum</name>
    <dbReference type="NCBI Taxonomy" id="2593663"/>
    <lineage>
        <taxon>Bacteria</taxon>
        <taxon>Bacillati</taxon>
        <taxon>Actinomycetota</taxon>
        <taxon>Actinomycetes</taxon>
        <taxon>Micrococcales</taxon>
        <taxon>Promicromonosporaceae</taxon>
        <taxon>Myceligenerans</taxon>
    </lineage>
</organism>
<protein>
    <submittedName>
        <fullName evidence="10">Two pore domain potassium channel family protein</fullName>
    </submittedName>
</protein>
<evidence type="ECO:0000256" key="7">
    <source>
        <dbReference type="ARBA" id="ARBA00023303"/>
    </source>
</evidence>
<comment type="subcellular location">
    <subcellularLocation>
        <location evidence="1">Membrane</location>
        <topology evidence="1">Multi-pass membrane protein</topology>
    </subcellularLocation>
</comment>
<evidence type="ECO:0000256" key="3">
    <source>
        <dbReference type="ARBA" id="ARBA00022692"/>
    </source>
</evidence>
<sequence>MLGLALMIRDFVAAVRAAWQDGTFRGALSALLILLAIATVFYRMAEGWPILDSLYFSVVTGLTIGYGDLVPTRPISKIFTVLYALLSVGLFVGVATSLAKALAGVMRERQARRRDHRRGD</sequence>
<dbReference type="Pfam" id="PF07885">
    <property type="entry name" value="Ion_trans_2"/>
    <property type="match status" value="1"/>
</dbReference>
<dbReference type="GO" id="GO:0034220">
    <property type="term" value="P:monoatomic ion transmembrane transport"/>
    <property type="evidence" value="ECO:0007669"/>
    <property type="project" value="UniProtKB-KW"/>
</dbReference>
<accession>A0ABS1LFF2</accession>
<reference evidence="10 11" key="1">
    <citation type="journal article" date="2021" name="Arch. Microbiol.">
        <title>Myceligenerans indicum sp. nov., an actinobacterium isolated from mangrove sediment of Sundarbans, India.</title>
        <authorList>
            <person name="Asha K."/>
            <person name="Bhadury P."/>
        </authorList>
    </citation>
    <scope>NUCLEOTIDE SEQUENCE [LARGE SCALE GENOMIC DNA]</scope>
    <source>
        <strain evidence="10 11">I2</strain>
    </source>
</reference>
<evidence type="ECO:0000313" key="11">
    <source>
        <dbReference type="Proteomes" id="UP000675409"/>
    </source>
</evidence>
<evidence type="ECO:0000256" key="4">
    <source>
        <dbReference type="ARBA" id="ARBA00022989"/>
    </source>
</evidence>
<comment type="caution">
    <text evidence="10">The sequence shown here is derived from an EMBL/GenBank/DDBJ whole genome shotgun (WGS) entry which is preliminary data.</text>
</comment>
<dbReference type="SUPFAM" id="SSF81324">
    <property type="entry name" value="Voltage-gated potassium channels"/>
    <property type="match status" value="1"/>
</dbReference>
<keyword evidence="5" id="KW-0406">Ion transport</keyword>
<keyword evidence="4 8" id="KW-1133">Transmembrane helix</keyword>
<dbReference type="InterPro" id="IPR013099">
    <property type="entry name" value="K_chnl_dom"/>
</dbReference>